<dbReference type="InterPro" id="IPR004386">
    <property type="entry name" value="Toxin_YafQ-like"/>
</dbReference>
<evidence type="ECO:0000256" key="1">
    <source>
        <dbReference type="ARBA" id="ARBA00022649"/>
    </source>
</evidence>
<dbReference type="Proteomes" id="UP000178109">
    <property type="component" value="Unassembled WGS sequence"/>
</dbReference>
<protein>
    <submittedName>
        <fullName evidence="2">Uncharacterized protein</fullName>
    </submittedName>
</protein>
<dbReference type="STRING" id="1798553.A3H70_04890"/>
<sequence length="87" mass="10455">MVVEISRKFTKQYDKAPLVIRLSFQNRLRIFKEAPYAPILQNHWLKGEWLGHRSINITGDWRAIYFHIDEQRVVFRAIGTHSQLYNK</sequence>
<dbReference type="AlphaFoldDB" id="A0A1G2BRN1"/>
<dbReference type="Gene3D" id="3.30.2310.20">
    <property type="entry name" value="RelE-like"/>
    <property type="match status" value="1"/>
</dbReference>
<reference evidence="2 3" key="1">
    <citation type="journal article" date="2016" name="Nat. Commun.">
        <title>Thousands of microbial genomes shed light on interconnected biogeochemical processes in an aquifer system.</title>
        <authorList>
            <person name="Anantharaman K."/>
            <person name="Brown C.T."/>
            <person name="Hug L.A."/>
            <person name="Sharon I."/>
            <person name="Castelle C.J."/>
            <person name="Probst A.J."/>
            <person name="Thomas B.C."/>
            <person name="Singh A."/>
            <person name="Wilkins M.J."/>
            <person name="Karaoz U."/>
            <person name="Brodie E.L."/>
            <person name="Williams K.H."/>
            <person name="Hubbard S.S."/>
            <person name="Banfield J.F."/>
        </authorList>
    </citation>
    <scope>NUCLEOTIDE SEQUENCE [LARGE SCALE GENOMIC DNA]</scope>
</reference>
<dbReference type="NCBIfam" id="TIGR02385">
    <property type="entry name" value="RelE_StbE"/>
    <property type="match status" value="1"/>
</dbReference>
<dbReference type="InterPro" id="IPR035093">
    <property type="entry name" value="RelE/ParE_toxin_dom_sf"/>
</dbReference>
<dbReference type="InterPro" id="IPR007712">
    <property type="entry name" value="RelE/ParE_toxin"/>
</dbReference>
<evidence type="ECO:0000313" key="3">
    <source>
        <dbReference type="Proteomes" id="UP000178109"/>
    </source>
</evidence>
<gene>
    <name evidence="2" type="ORF">A3H70_04890</name>
</gene>
<accession>A0A1G2BRN1</accession>
<keyword evidence="1" id="KW-1277">Toxin-antitoxin system</keyword>
<dbReference type="SUPFAM" id="SSF143011">
    <property type="entry name" value="RelE-like"/>
    <property type="match status" value="1"/>
</dbReference>
<comment type="caution">
    <text evidence="2">The sequence shown here is derived from an EMBL/GenBank/DDBJ whole genome shotgun (WGS) entry which is preliminary data.</text>
</comment>
<dbReference type="Pfam" id="PF15738">
    <property type="entry name" value="YafQ_toxin"/>
    <property type="match status" value="1"/>
</dbReference>
<name>A0A1G2BRN1_9BACT</name>
<dbReference type="EMBL" id="MHKO01000036">
    <property type="protein sequence ID" value="OGY91814.1"/>
    <property type="molecule type" value="Genomic_DNA"/>
</dbReference>
<proteinExistence type="predicted"/>
<organism evidence="2 3">
    <name type="scientific">Candidatus Komeilibacteria bacterium RIFCSPLOWO2_02_FULL_48_11</name>
    <dbReference type="NCBI Taxonomy" id="1798553"/>
    <lineage>
        <taxon>Bacteria</taxon>
        <taxon>Candidatus Komeiliibacteriota</taxon>
    </lineage>
</organism>
<evidence type="ECO:0000313" key="2">
    <source>
        <dbReference type="EMBL" id="OGY91814.1"/>
    </source>
</evidence>